<gene>
    <name evidence="1" type="ORF">SDC9_99290</name>
</gene>
<dbReference type="AlphaFoldDB" id="A0A645AH56"/>
<organism evidence="1">
    <name type="scientific">bioreactor metagenome</name>
    <dbReference type="NCBI Taxonomy" id="1076179"/>
    <lineage>
        <taxon>unclassified sequences</taxon>
        <taxon>metagenomes</taxon>
        <taxon>ecological metagenomes</taxon>
    </lineage>
</organism>
<comment type="caution">
    <text evidence="1">The sequence shown here is derived from an EMBL/GenBank/DDBJ whole genome shotgun (WGS) entry which is preliminary data.</text>
</comment>
<sequence length="100" mass="10994">MRILGANGAVVDAENICGDLTLVNAFRIADQHLHRCRVRGNDRAIHFGVEHDAGIRRHEALCPGASLRCGVRFTQQLAIQVPDRAGIDDVVRHEAFSVVQ</sequence>
<dbReference type="EMBL" id="VSSQ01013905">
    <property type="protein sequence ID" value="MPM52530.1"/>
    <property type="molecule type" value="Genomic_DNA"/>
</dbReference>
<proteinExistence type="predicted"/>
<name>A0A645AH56_9ZZZZ</name>
<reference evidence="1" key="1">
    <citation type="submission" date="2019-08" db="EMBL/GenBank/DDBJ databases">
        <authorList>
            <person name="Kucharzyk K."/>
            <person name="Murdoch R.W."/>
            <person name="Higgins S."/>
            <person name="Loffler F."/>
        </authorList>
    </citation>
    <scope>NUCLEOTIDE SEQUENCE</scope>
</reference>
<accession>A0A645AH56</accession>
<evidence type="ECO:0000313" key="1">
    <source>
        <dbReference type="EMBL" id="MPM52530.1"/>
    </source>
</evidence>
<protein>
    <submittedName>
        <fullName evidence="1">Uncharacterized protein</fullName>
    </submittedName>
</protein>